<comment type="caution">
    <text evidence="2">The sequence shown here is derived from an EMBL/GenBank/DDBJ whole genome shotgun (WGS) entry which is preliminary data.</text>
</comment>
<name>A0A4U6D6D5_9BACT</name>
<gene>
    <name evidence="2" type="ORF">FDK13_11545</name>
</gene>
<feature type="transmembrane region" description="Helical" evidence="1">
    <location>
        <begin position="21"/>
        <end position="44"/>
    </location>
</feature>
<dbReference type="EMBL" id="SZVO01000005">
    <property type="protein sequence ID" value="TKT91787.1"/>
    <property type="molecule type" value="Genomic_DNA"/>
</dbReference>
<keyword evidence="3" id="KW-1185">Reference proteome</keyword>
<dbReference type="RefSeq" id="WP_137340157.1">
    <property type="nucleotide sequence ID" value="NZ_BSQH01000016.1"/>
</dbReference>
<dbReference type="OrthoDB" id="1496222at2"/>
<protein>
    <submittedName>
        <fullName evidence="2">Uncharacterized protein</fullName>
    </submittedName>
</protein>
<organism evidence="2 3">
    <name type="scientific">Dyadobacter frigoris</name>
    <dbReference type="NCBI Taxonomy" id="2576211"/>
    <lineage>
        <taxon>Bacteria</taxon>
        <taxon>Pseudomonadati</taxon>
        <taxon>Bacteroidota</taxon>
        <taxon>Cytophagia</taxon>
        <taxon>Cytophagales</taxon>
        <taxon>Spirosomataceae</taxon>
        <taxon>Dyadobacter</taxon>
    </lineage>
</organism>
<keyword evidence="1" id="KW-0472">Membrane</keyword>
<feature type="transmembrane region" description="Helical" evidence="1">
    <location>
        <begin position="64"/>
        <end position="82"/>
    </location>
</feature>
<dbReference type="AlphaFoldDB" id="A0A4U6D6D5"/>
<keyword evidence="1" id="KW-0812">Transmembrane</keyword>
<proteinExistence type="predicted"/>
<feature type="transmembrane region" description="Helical" evidence="1">
    <location>
        <begin position="107"/>
        <end position="126"/>
    </location>
</feature>
<evidence type="ECO:0000256" key="1">
    <source>
        <dbReference type="SAM" id="Phobius"/>
    </source>
</evidence>
<accession>A0A4U6D6D5</accession>
<sequence length="133" mass="15771">MLDRLYYVILSYYSRNTEHKIDTPGITVFFIFTILFYCLAYVLILPTIDIINYPDHAQLTIGKPTMLGILITSGALVYLLFIRNKRYLKIYTKYRSDTFLNSKTGRWVYWGIYILLLLSPVIYIEIRFSLLNF</sequence>
<evidence type="ECO:0000313" key="2">
    <source>
        <dbReference type="EMBL" id="TKT91787.1"/>
    </source>
</evidence>
<dbReference type="Proteomes" id="UP000304900">
    <property type="component" value="Unassembled WGS sequence"/>
</dbReference>
<keyword evidence="1" id="KW-1133">Transmembrane helix</keyword>
<reference evidence="2 3" key="1">
    <citation type="submission" date="2019-05" db="EMBL/GenBank/DDBJ databases">
        <title>Dyadobacter AR-3-8 sp. nov., isolated from arctic soil.</title>
        <authorList>
            <person name="Chaudhary D.K."/>
        </authorList>
    </citation>
    <scope>NUCLEOTIDE SEQUENCE [LARGE SCALE GENOMIC DNA]</scope>
    <source>
        <strain evidence="2 3">AR-3-8</strain>
    </source>
</reference>
<evidence type="ECO:0000313" key="3">
    <source>
        <dbReference type="Proteomes" id="UP000304900"/>
    </source>
</evidence>